<evidence type="ECO:0000259" key="1">
    <source>
        <dbReference type="Pfam" id="PF13460"/>
    </source>
</evidence>
<dbReference type="InterPro" id="IPR036291">
    <property type="entry name" value="NAD(P)-bd_dom_sf"/>
</dbReference>
<dbReference type="Gene3D" id="3.40.50.720">
    <property type="entry name" value="NAD(P)-binding Rossmann-like Domain"/>
    <property type="match status" value="1"/>
</dbReference>
<keyword evidence="3" id="KW-1185">Reference proteome</keyword>
<organism evidence="2 3">
    <name type="scientific">Streptomyces acidicola</name>
    <dbReference type="NCBI Taxonomy" id="2596892"/>
    <lineage>
        <taxon>Bacteria</taxon>
        <taxon>Bacillati</taxon>
        <taxon>Actinomycetota</taxon>
        <taxon>Actinomycetes</taxon>
        <taxon>Kitasatosporales</taxon>
        <taxon>Streptomycetaceae</taxon>
        <taxon>Streptomyces</taxon>
    </lineage>
</organism>
<dbReference type="PANTHER" id="PTHR43355">
    <property type="entry name" value="FLAVIN REDUCTASE (NADPH)"/>
    <property type="match status" value="1"/>
</dbReference>
<dbReference type="SUPFAM" id="SSF51735">
    <property type="entry name" value="NAD(P)-binding Rossmann-fold domains"/>
    <property type="match status" value="1"/>
</dbReference>
<dbReference type="EMBL" id="VMNX01000034">
    <property type="protein sequence ID" value="MPY49351.1"/>
    <property type="molecule type" value="Genomic_DNA"/>
</dbReference>
<dbReference type="Proteomes" id="UP000373149">
    <property type="component" value="Unassembled WGS sequence"/>
</dbReference>
<dbReference type="InterPro" id="IPR016040">
    <property type="entry name" value="NAD(P)-bd_dom"/>
</dbReference>
<accession>A0A5N8WPJ2</accession>
<dbReference type="Pfam" id="PF13460">
    <property type="entry name" value="NAD_binding_10"/>
    <property type="match status" value="1"/>
</dbReference>
<reference evidence="2 3" key="1">
    <citation type="submission" date="2019-09" db="EMBL/GenBank/DDBJ databases">
        <authorList>
            <person name="Duangmal K."/>
            <person name="Teo W.F.A."/>
            <person name="Lipun K."/>
        </authorList>
    </citation>
    <scope>NUCLEOTIDE SEQUENCE [LARGE SCALE GENOMIC DNA]</scope>
    <source>
        <strain evidence="2 3">K1PN6</strain>
    </source>
</reference>
<protein>
    <submittedName>
        <fullName evidence="2">NAD(P)H-binding protein</fullName>
    </submittedName>
</protein>
<name>A0A5N8WPJ2_9ACTN</name>
<proteinExistence type="predicted"/>
<dbReference type="CDD" id="cd05244">
    <property type="entry name" value="BVR-B_like_SDR_a"/>
    <property type="match status" value="1"/>
</dbReference>
<dbReference type="InterPro" id="IPR051606">
    <property type="entry name" value="Polyketide_Oxido-like"/>
</dbReference>
<dbReference type="AlphaFoldDB" id="A0A5N8WPJ2"/>
<dbReference type="RefSeq" id="WP_152862052.1">
    <property type="nucleotide sequence ID" value="NZ_VMNX01000034.1"/>
</dbReference>
<dbReference type="GO" id="GO:0016646">
    <property type="term" value="F:oxidoreductase activity, acting on the CH-NH group of donors, NAD or NADP as acceptor"/>
    <property type="evidence" value="ECO:0007669"/>
    <property type="project" value="TreeGrafter"/>
</dbReference>
<evidence type="ECO:0000313" key="2">
    <source>
        <dbReference type="EMBL" id="MPY49351.1"/>
    </source>
</evidence>
<sequence length="216" mass="22675">MTNIAVFGANGTIGSAIVREALDRGHTVTAVVRDPAKVTERHANLTVTTGDILDAQLVAAAAKGHDVVVSAVGGGDGPGHIATIKPAAVALTEGLRTLGGQAPRLITVGGAGSLRTPDGKQVWDAPGLPEFLLQIMHAHGDALDYYRTVTDVDWTNISPAAMIEPGTRTGSYRTALDDLITDDDGNSTITVEDYAVALLDEIEQPSHRRQRFTVGY</sequence>
<feature type="domain" description="NAD(P)-binding" evidence="1">
    <location>
        <begin position="8"/>
        <end position="200"/>
    </location>
</feature>
<gene>
    <name evidence="2" type="ORF">FPZ41_12515</name>
</gene>
<comment type="caution">
    <text evidence="2">The sequence shown here is derived from an EMBL/GenBank/DDBJ whole genome shotgun (WGS) entry which is preliminary data.</text>
</comment>
<evidence type="ECO:0000313" key="3">
    <source>
        <dbReference type="Proteomes" id="UP000373149"/>
    </source>
</evidence>
<dbReference type="PANTHER" id="PTHR43355:SF2">
    <property type="entry name" value="FLAVIN REDUCTASE (NADPH)"/>
    <property type="match status" value="1"/>
</dbReference>